<proteinExistence type="predicted"/>
<evidence type="ECO:0000256" key="4">
    <source>
        <dbReference type="ARBA" id="ARBA00022777"/>
    </source>
</evidence>
<dbReference type="EMBL" id="NQWI01000255">
    <property type="protein sequence ID" value="PDV98894.1"/>
    <property type="molecule type" value="Genomic_DNA"/>
</dbReference>
<dbReference type="PRINTS" id="PR00364">
    <property type="entry name" value="DISEASERSIST"/>
</dbReference>
<dbReference type="InterPro" id="IPR050660">
    <property type="entry name" value="NEK_Ser/Thr_kinase"/>
</dbReference>
<dbReference type="SUPFAM" id="SSF52540">
    <property type="entry name" value="P-loop containing nucleoside triphosphate hydrolases"/>
    <property type="match status" value="1"/>
</dbReference>
<dbReference type="InterPro" id="IPR000719">
    <property type="entry name" value="Prot_kinase_dom"/>
</dbReference>
<dbReference type="EC" id="2.7.11.1" evidence="1"/>
<dbReference type="CDD" id="cd14014">
    <property type="entry name" value="STKc_PknB_like"/>
    <property type="match status" value="1"/>
</dbReference>
<dbReference type="PANTHER" id="PTHR43671:SF13">
    <property type="entry name" value="SERINE_THREONINE-PROTEIN KINASE NEK2"/>
    <property type="match status" value="1"/>
</dbReference>
<evidence type="ECO:0000313" key="7">
    <source>
        <dbReference type="EMBL" id="PDV98894.1"/>
    </source>
</evidence>
<dbReference type="Proteomes" id="UP000220527">
    <property type="component" value="Unassembled WGS sequence"/>
</dbReference>
<evidence type="ECO:0000256" key="1">
    <source>
        <dbReference type="ARBA" id="ARBA00012513"/>
    </source>
</evidence>
<dbReference type="Gene3D" id="1.10.510.10">
    <property type="entry name" value="Transferase(Phosphotransferase) domain 1"/>
    <property type="match status" value="1"/>
</dbReference>
<dbReference type="SUPFAM" id="SSF56112">
    <property type="entry name" value="Protein kinase-like (PK-like)"/>
    <property type="match status" value="1"/>
</dbReference>
<dbReference type="InterPro" id="IPR002182">
    <property type="entry name" value="NB-ARC"/>
</dbReference>
<dbReference type="PROSITE" id="PS50011">
    <property type="entry name" value="PROTEIN_KINASE_DOM"/>
    <property type="match status" value="1"/>
</dbReference>
<dbReference type="InterPro" id="IPR027417">
    <property type="entry name" value="P-loop_NTPase"/>
</dbReference>
<dbReference type="SMART" id="SM00220">
    <property type="entry name" value="S_TKc"/>
    <property type="match status" value="1"/>
</dbReference>
<reference evidence="8" key="1">
    <citation type="submission" date="2017-08" db="EMBL/GenBank/DDBJ databases">
        <authorList>
            <person name="Grouzdev D.S."/>
            <person name="Gaisin V.A."/>
            <person name="Rysina M.S."/>
            <person name="Gorlenko V.M."/>
        </authorList>
    </citation>
    <scope>NUCLEOTIDE SEQUENCE [LARGE SCALE GENOMIC DNA]</scope>
    <source>
        <strain evidence="8">Kir15-3F</strain>
    </source>
</reference>
<dbReference type="GO" id="GO:0005524">
    <property type="term" value="F:ATP binding"/>
    <property type="evidence" value="ECO:0007669"/>
    <property type="project" value="UniProtKB-KW"/>
</dbReference>
<evidence type="ECO:0000259" key="6">
    <source>
        <dbReference type="PROSITE" id="PS50011"/>
    </source>
</evidence>
<dbReference type="InterPro" id="IPR011009">
    <property type="entry name" value="Kinase-like_dom_sf"/>
</dbReference>
<dbReference type="Pfam" id="PF00069">
    <property type="entry name" value="Pkinase"/>
    <property type="match status" value="1"/>
</dbReference>
<accession>A0A2A6RDH9</accession>
<keyword evidence="5" id="KW-0067">ATP-binding</keyword>
<keyword evidence="4" id="KW-0418">Kinase</keyword>
<dbReference type="InterPro" id="IPR008271">
    <property type="entry name" value="Ser/Thr_kinase_AS"/>
</dbReference>
<comment type="caution">
    <text evidence="7">The sequence shown here is derived from an EMBL/GenBank/DDBJ whole genome shotgun (WGS) entry which is preliminary data.</text>
</comment>
<dbReference type="GO" id="GO:0004674">
    <property type="term" value="F:protein serine/threonine kinase activity"/>
    <property type="evidence" value="ECO:0007669"/>
    <property type="project" value="UniProtKB-EC"/>
</dbReference>
<evidence type="ECO:0000256" key="3">
    <source>
        <dbReference type="ARBA" id="ARBA00022741"/>
    </source>
</evidence>
<name>A0A2A6RDH9_9CHLR</name>
<evidence type="ECO:0000256" key="5">
    <source>
        <dbReference type="ARBA" id="ARBA00022840"/>
    </source>
</evidence>
<evidence type="ECO:0000313" key="8">
    <source>
        <dbReference type="Proteomes" id="UP000220527"/>
    </source>
</evidence>
<dbReference type="Gene3D" id="3.40.50.300">
    <property type="entry name" value="P-loop containing nucleotide triphosphate hydrolases"/>
    <property type="match status" value="1"/>
</dbReference>
<keyword evidence="8" id="KW-1185">Reference proteome</keyword>
<protein>
    <recommendedName>
        <fullName evidence="1">non-specific serine/threonine protein kinase</fullName>
        <ecNumber evidence="1">2.7.11.1</ecNumber>
    </recommendedName>
</protein>
<keyword evidence="3" id="KW-0547">Nucleotide-binding</keyword>
<feature type="domain" description="Protein kinase" evidence="6">
    <location>
        <begin position="1"/>
        <end position="176"/>
    </location>
</feature>
<dbReference type="AlphaFoldDB" id="A0A2A6RDH9"/>
<evidence type="ECO:0000256" key="2">
    <source>
        <dbReference type="ARBA" id="ARBA00022679"/>
    </source>
</evidence>
<organism evidence="7 8">
    <name type="scientific">Candidatus Viridilinea mediisalina</name>
    <dbReference type="NCBI Taxonomy" id="2024553"/>
    <lineage>
        <taxon>Bacteria</taxon>
        <taxon>Bacillati</taxon>
        <taxon>Chloroflexota</taxon>
        <taxon>Chloroflexia</taxon>
        <taxon>Chloroflexales</taxon>
        <taxon>Chloroflexineae</taxon>
        <taxon>Oscillochloridaceae</taxon>
        <taxon>Candidatus Viridilinea</taxon>
    </lineage>
</organism>
<dbReference type="PROSITE" id="PS00108">
    <property type="entry name" value="PROTEIN_KINASE_ST"/>
    <property type="match status" value="1"/>
</dbReference>
<gene>
    <name evidence="7" type="ORF">CJ255_21815</name>
</gene>
<dbReference type="PANTHER" id="PTHR43671">
    <property type="entry name" value="SERINE/THREONINE-PROTEIN KINASE NEK"/>
    <property type="match status" value="1"/>
</dbReference>
<dbReference type="Pfam" id="PF00931">
    <property type="entry name" value="NB-ARC"/>
    <property type="match status" value="1"/>
</dbReference>
<sequence length="638" mass="70896">MLESLKYVTGTDLLKLLKRRSEPLPELEALRYMRDVASALAYMHSRTPRPVLHGDLKPQNVMLDEIGRVWLIDFGLARRAVADTATDRVVAIGGTPGYTPPEHWYGQPEPRSDVYALAAMLYELVTGLHPPRTHGPPDLPPHLHAQVRRLIANAMAVDVKERPSADAFLATLDELLVSLNVAPPPAAERPPAVDRVVGRATELAQLVGQLTATGLVGLSGMAGMGKTTLAVTVAQRVAPTERTFWHRFRVGERAEVLVTQLAGWLAHLGRGLVWQQLQRAQQGGGQLPSPELLVEQLIQLARGQRLLLCCDDRHWIEGDDELARILARLEQAALAGDLKLIITSRGAALREALALNQCLGGLDDEAAALLLSHERLQQNQELLTALVTLTAGNPQFLVLANAATERIRDPQTLRERLLSSTAVEDYLLRELDDQLGEEERQVLEAVALLRDEGGTREVLEVLVPARRLRRTLKSLVEHHLLITSERNDERVYMLHAIVQHFYYEGLACRMRRSMHQQVATHYAQTEQTLLAAARHYAWGDDTVGAATLLSSQPWRLLSQGHARAMVLIIESLALDTLDDRLQGALRSAYGEAAALLGDHTTALQQLQQAIRLGTAHDENRTRHARRYRLLARSCLRRR</sequence>
<keyword evidence="2" id="KW-0808">Transferase</keyword>
<dbReference type="GO" id="GO:0043531">
    <property type="term" value="F:ADP binding"/>
    <property type="evidence" value="ECO:0007669"/>
    <property type="project" value="InterPro"/>
</dbReference>
<dbReference type="RefSeq" id="WP_097646177.1">
    <property type="nucleotide sequence ID" value="NZ_NQWI01000255.1"/>
</dbReference>